<dbReference type="EMBL" id="PYGA01000024">
    <property type="protein sequence ID" value="PSK89912.1"/>
    <property type="molecule type" value="Genomic_DNA"/>
</dbReference>
<dbReference type="Proteomes" id="UP000240542">
    <property type="component" value="Unassembled WGS sequence"/>
</dbReference>
<dbReference type="RefSeq" id="WP_245929073.1">
    <property type="nucleotide sequence ID" value="NZ_PYGA01000024.1"/>
</dbReference>
<sequence length="117" mass="12882">MTHTSPTAPAAIARLYQDQELRVVDIAARTELSDGQIRAILTDQGIALRRRTTSRVPPEDRPSPADLVTAYDQGASIRTLTQRTGMSYGYIHRALVGAGVRFRVRGGQRPRAVGVRR</sequence>
<protein>
    <recommendedName>
        <fullName evidence="1">Helix-turn-helix domain-containing protein</fullName>
    </recommendedName>
</protein>
<dbReference type="Pfam" id="PF19575">
    <property type="entry name" value="HTH_58"/>
    <property type="match status" value="1"/>
</dbReference>
<proteinExistence type="predicted"/>
<name>A0A2P8CY71_9ACTN</name>
<accession>A0A2P8CY71</accession>
<evidence type="ECO:0000259" key="1">
    <source>
        <dbReference type="Pfam" id="PF19575"/>
    </source>
</evidence>
<comment type="caution">
    <text evidence="2">The sequence shown here is derived from an EMBL/GenBank/DDBJ whole genome shotgun (WGS) entry which is preliminary data.</text>
</comment>
<evidence type="ECO:0000313" key="2">
    <source>
        <dbReference type="EMBL" id="PSK89912.1"/>
    </source>
</evidence>
<organism evidence="2 3">
    <name type="scientific">Murinocardiopsis flavida</name>
    <dbReference type="NCBI Taxonomy" id="645275"/>
    <lineage>
        <taxon>Bacteria</taxon>
        <taxon>Bacillati</taxon>
        <taxon>Actinomycetota</taxon>
        <taxon>Actinomycetes</taxon>
        <taxon>Streptosporangiales</taxon>
        <taxon>Nocardiopsidaceae</taxon>
        <taxon>Murinocardiopsis</taxon>
    </lineage>
</organism>
<evidence type="ECO:0000313" key="3">
    <source>
        <dbReference type="Proteomes" id="UP000240542"/>
    </source>
</evidence>
<gene>
    <name evidence="2" type="ORF">CLV63_12416</name>
</gene>
<reference evidence="2 3" key="1">
    <citation type="submission" date="2018-03" db="EMBL/GenBank/DDBJ databases">
        <title>Genomic Encyclopedia of Archaeal and Bacterial Type Strains, Phase II (KMG-II): from individual species to whole genera.</title>
        <authorList>
            <person name="Goeker M."/>
        </authorList>
    </citation>
    <scope>NUCLEOTIDE SEQUENCE [LARGE SCALE GENOMIC DNA]</scope>
    <source>
        <strain evidence="2 3">DSM 45312</strain>
    </source>
</reference>
<feature type="domain" description="Helix-turn-helix" evidence="1">
    <location>
        <begin position="65"/>
        <end position="108"/>
    </location>
</feature>
<dbReference type="InterPro" id="IPR045745">
    <property type="entry name" value="HTH_58_Actinobacteria-type"/>
</dbReference>
<keyword evidence="3" id="KW-1185">Reference proteome</keyword>
<dbReference type="AlphaFoldDB" id="A0A2P8CY71"/>